<keyword evidence="4" id="KW-0663">Pyridoxal phosphate</keyword>
<dbReference type="GO" id="GO:0003700">
    <property type="term" value="F:DNA-binding transcription factor activity"/>
    <property type="evidence" value="ECO:0007669"/>
    <property type="project" value="InterPro"/>
</dbReference>
<dbReference type="Pfam" id="PF00392">
    <property type="entry name" value="GntR"/>
    <property type="match status" value="1"/>
</dbReference>
<evidence type="ECO:0000256" key="7">
    <source>
        <dbReference type="ARBA" id="ARBA00023163"/>
    </source>
</evidence>
<keyword evidence="7" id="KW-0804">Transcription</keyword>
<keyword evidence="5" id="KW-0805">Transcription regulation</keyword>
<dbReference type="Gene3D" id="3.40.640.10">
    <property type="entry name" value="Type I PLP-dependent aspartate aminotransferase-like (Major domain)"/>
    <property type="match status" value="1"/>
</dbReference>
<dbReference type="FunFam" id="3.40.640.10:FF:000114">
    <property type="entry name" value="Transcriptional regulator, GntR family"/>
    <property type="match status" value="1"/>
</dbReference>
<dbReference type="GO" id="GO:0030170">
    <property type="term" value="F:pyridoxal phosphate binding"/>
    <property type="evidence" value="ECO:0007669"/>
    <property type="project" value="InterPro"/>
</dbReference>
<dbReference type="GO" id="GO:0003677">
    <property type="term" value="F:DNA binding"/>
    <property type="evidence" value="ECO:0007669"/>
    <property type="project" value="UniProtKB-KW"/>
</dbReference>
<evidence type="ECO:0000256" key="6">
    <source>
        <dbReference type="ARBA" id="ARBA00023125"/>
    </source>
</evidence>
<proteinExistence type="inferred from homology"/>
<dbReference type="InterPro" id="IPR015421">
    <property type="entry name" value="PyrdxlP-dep_Trfase_major"/>
</dbReference>
<accession>A0A517I1V7</accession>
<evidence type="ECO:0000313" key="10">
    <source>
        <dbReference type="Proteomes" id="UP000317713"/>
    </source>
</evidence>
<evidence type="ECO:0000256" key="1">
    <source>
        <dbReference type="ARBA" id="ARBA00001933"/>
    </source>
</evidence>
<comment type="cofactor">
    <cofactor evidence="1">
        <name>pyridoxal 5'-phosphate</name>
        <dbReference type="ChEBI" id="CHEBI:597326"/>
    </cofactor>
</comment>
<dbReference type="PROSITE" id="PS50949">
    <property type="entry name" value="HTH_GNTR"/>
    <property type="match status" value="1"/>
</dbReference>
<feature type="domain" description="HTH gntR-type" evidence="8">
    <location>
        <begin position="1"/>
        <end position="69"/>
    </location>
</feature>
<evidence type="ECO:0000313" key="9">
    <source>
        <dbReference type="EMBL" id="QDS32840.1"/>
    </source>
</evidence>
<evidence type="ECO:0000256" key="5">
    <source>
        <dbReference type="ARBA" id="ARBA00023015"/>
    </source>
</evidence>
<evidence type="ECO:0000256" key="3">
    <source>
        <dbReference type="ARBA" id="ARBA00022576"/>
    </source>
</evidence>
<dbReference type="SUPFAM" id="SSF53383">
    <property type="entry name" value="PLP-dependent transferases"/>
    <property type="match status" value="1"/>
</dbReference>
<evidence type="ECO:0000256" key="4">
    <source>
        <dbReference type="ARBA" id="ARBA00022898"/>
    </source>
</evidence>
<dbReference type="CDD" id="cd07377">
    <property type="entry name" value="WHTH_GntR"/>
    <property type="match status" value="1"/>
</dbReference>
<protein>
    <submittedName>
        <fullName evidence="9">PLP-dependent aminotransferase family protein</fullName>
    </submittedName>
</protein>
<dbReference type="EMBL" id="CP042161">
    <property type="protein sequence ID" value="QDS32840.1"/>
    <property type="molecule type" value="Genomic_DNA"/>
</dbReference>
<dbReference type="Proteomes" id="UP000317713">
    <property type="component" value="Chromosome"/>
</dbReference>
<keyword evidence="9" id="KW-0808">Transferase</keyword>
<dbReference type="InterPro" id="IPR036388">
    <property type="entry name" value="WH-like_DNA-bd_sf"/>
</dbReference>
<sequence length="456" mass="52695">MHKYLQLQNELETLIESLSYRDGDRLPSIRELASRYQCSKSTVIRTLDELEKRHLIYSVDRSGYYVVKKQRKIQPADTSVIDFATSAPDPDLFPYVDFQHCINKAIETYKNDLFIYGTTQGLPSLIAVIAKLLGNHQVFTDPGNIFITSGVQQALSLLCSLPFPNGKETILIEQPSYHLFIESLQVRKHPVVGIKRTAQGIDLEELESIFRTGEIKFFYTMPRYHSPLGTTYSRKDKQRIVELAQQYDVYIVEDDYMADLEHDSKADPLFTYDRFSRTIYLKSYSKIIFPGLRLGVAVIPDALKDSFNQHKRLMDIDSSMLSQAALEIYLKSGMFERHKQKIRSSYQRRSNLLMASLKHFATNEEHLFTFQPFAYPGIHTHIVLHDSIPVHAVINQLKKRSILVDATDKNYLVGFPQENMLKLNVSYAKEAVIEQGIEVLMDVLRRMHRYPIRLKS</sequence>
<evidence type="ECO:0000256" key="2">
    <source>
        <dbReference type="ARBA" id="ARBA00005384"/>
    </source>
</evidence>
<dbReference type="InterPro" id="IPR051446">
    <property type="entry name" value="HTH_trans_reg/aminotransferase"/>
</dbReference>
<dbReference type="RefSeq" id="WP_144613062.1">
    <property type="nucleotide sequence ID" value="NZ_CP042161.1"/>
</dbReference>
<dbReference type="AlphaFoldDB" id="A0A517I1V7"/>
<dbReference type="PANTHER" id="PTHR46577">
    <property type="entry name" value="HTH-TYPE TRANSCRIPTIONAL REGULATORY PROTEIN GABR"/>
    <property type="match status" value="1"/>
</dbReference>
<dbReference type="InterPro" id="IPR000524">
    <property type="entry name" value="Tscrpt_reg_HTH_GntR"/>
</dbReference>
<reference evidence="9 10" key="1">
    <citation type="submission" date="2019-07" db="EMBL/GenBank/DDBJ databases">
        <title>Characterization of Brevibacillus brevis HK544, as a potential biocontrol agent.</title>
        <authorList>
            <person name="Kim H."/>
        </authorList>
    </citation>
    <scope>NUCLEOTIDE SEQUENCE [LARGE SCALE GENOMIC DNA]</scope>
    <source>
        <strain evidence="9 10">HK544</strain>
    </source>
</reference>
<dbReference type="CDD" id="cd00609">
    <property type="entry name" value="AAT_like"/>
    <property type="match status" value="1"/>
</dbReference>
<dbReference type="Gene3D" id="1.10.10.10">
    <property type="entry name" value="Winged helix-like DNA-binding domain superfamily/Winged helix DNA-binding domain"/>
    <property type="match status" value="1"/>
</dbReference>
<dbReference type="InterPro" id="IPR036390">
    <property type="entry name" value="WH_DNA-bd_sf"/>
</dbReference>
<comment type="similarity">
    <text evidence="2">In the C-terminal section; belongs to the class-I pyridoxal-phosphate-dependent aminotransferase family.</text>
</comment>
<dbReference type="InterPro" id="IPR004839">
    <property type="entry name" value="Aminotransferase_I/II_large"/>
</dbReference>
<dbReference type="Pfam" id="PF00155">
    <property type="entry name" value="Aminotran_1_2"/>
    <property type="match status" value="1"/>
</dbReference>
<gene>
    <name evidence="9" type="ORF">FPS98_01945</name>
</gene>
<keyword evidence="6" id="KW-0238">DNA-binding</keyword>
<name>A0A517I1V7_BREBE</name>
<evidence type="ECO:0000259" key="8">
    <source>
        <dbReference type="PROSITE" id="PS50949"/>
    </source>
</evidence>
<dbReference type="PANTHER" id="PTHR46577:SF1">
    <property type="entry name" value="HTH-TYPE TRANSCRIPTIONAL REGULATORY PROTEIN GABR"/>
    <property type="match status" value="1"/>
</dbReference>
<dbReference type="SMART" id="SM00345">
    <property type="entry name" value="HTH_GNTR"/>
    <property type="match status" value="1"/>
</dbReference>
<dbReference type="InterPro" id="IPR015424">
    <property type="entry name" value="PyrdxlP-dep_Trfase"/>
</dbReference>
<dbReference type="GO" id="GO:0008483">
    <property type="term" value="F:transaminase activity"/>
    <property type="evidence" value="ECO:0007669"/>
    <property type="project" value="UniProtKB-KW"/>
</dbReference>
<organism evidence="9 10">
    <name type="scientific">Brevibacillus brevis</name>
    <name type="common">Bacillus brevis</name>
    <dbReference type="NCBI Taxonomy" id="1393"/>
    <lineage>
        <taxon>Bacteria</taxon>
        <taxon>Bacillati</taxon>
        <taxon>Bacillota</taxon>
        <taxon>Bacilli</taxon>
        <taxon>Bacillales</taxon>
        <taxon>Paenibacillaceae</taxon>
        <taxon>Brevibacillus</taxon>
    </lineage>
</organism>
<dbReference type="SUPFAM" id="SSF46785">
    <property type="entry name" value="Winged helix' DNA-binding domain"/>
    <property type="match status" value="1"/>
</dbReference>
<keyword evidence="3 9" id="KW-0032">Aminotransferase</keyword>